<proteinExistence type="predicted"/>
<dbReference type="EMBL" id="BMMX01000058">
    <property type="protein sequence ID" value="GGL17914.1"/>
    <property type="molecule type" value="Genomic_DNA"/>
</dbReference>
<gene>
    <name evidence="2" type="ORF">GCM10012284_60740</name>
</gene>
<dbReference type="Proteomes" id="UP000656042">
    <property type="component" value="Unassembled WGS sequence"/>
</dbReference>
<dbReference type="RefSeq" id="WP_189082768.1">
    <property type="nucleotide sequence ID" value="NZ_BMMX01000058.1"/>
</dbReference>
<evidence type="ECO:0000313" key="2">
    <source>
        <dbReference type="EMBL" id="GGL17914.1"/>
    </source>
</evidence>
<protein>
    <submittedName>
        <fullName evidence="2">Uncharacterized protein</fullName>
    </submittedName>
</protein>
<reference evidence="2" key="2">
    <citation type="submission" date="2020-09" db="EMBL/GenBank/DDBJ databases">
        <authorList>
            <person name="Sun Q."/>
            <person name="Zhou Y."/>
        </authorList>
    </citation>
    <scope>NUCLEOTIDE SEQUENCE</scope>
    <source>
        <strain evidence="2">CGMCC 4.7299</strain>
    </source>
</reference>
<reference evidence="2" key="1">
    <citation type="journal article" date="2014" name="Int. J. Syst. Evol. Microbiol.">
        <title>Complete genome sequence of Corynebacterium casei LMG S-19264T (=DSM 44701T), isolated from a smear-ripened cheese.</title>
        <authorList>
            <consortium name="US DOE Joint Genome Institute (JGI-PGF)"/>
            <person name="Walter F."/>
            <person name="Albersmeier A."/>
            <person name="Kalinowski J."/>
            <person name="Ruckert C."/>
        </authorList>
    </citation>
    <scope>NUCLEOTIDE SEQUENCE</scope>
    <source>
        <strain evidence="2">CGMCC 4.7299</strain>
    </source>
</reference>
<sequence>MIDPDQITEALRLAQAAATLALTLLAARRRRGPAEPPRCPHCSAPRRTPQRRRPRRR</sequence>
<evidence type="ECO:0000313" key="3">
    <source>
        <dbReference type="Proteomes" id="UP000656042"/>
    </source>
</evidence>
<accession>A0A8J3C4M0</accession>
<feature type="compositionally biased region" description="Basic residues" evidence="1">
    <location>
        <begin position="48"/>
        <end position="57"/>
    </location>
</feature>
<evidence type="ECO:0000256" key="1">
    <source>
        <dbReference type="SAM" id="MobiDB-lite"/>
    </source>
</evidence>
<organism evidence="2 3">
    <name type="scientific">Mangrovihabitans endophyticus</name>
    <dbReference type="NCBI Taxonomy" id="1751298"/>
    <lineage>
        <taxon>Bacteria</taxon>
        <taxon>Bacillati</taxon>
        <taxon>Actinomycetota</taxon>
        <taxon>Actinomycetes</taxon>
        <taxon>Micromonosporales</taxon>
        <taxon>Micromonosporaceae</taxon>
        <taxon>Mangrovihabitans</taxon>
    </lineage>
</organism>
<comment type="caution">
    <text evidence="2">The sequence shown here is derived from an EMBL/GenBank/DDBJ whole genome shotgun (WGS) entry which is preliminary data.</text>
</comment>
<dbReference type="AlphaFoldDB" id="A0A8J3C4M0"/>
<name>A0A8J3C4M0_9ACTN</name>
<keyword evidence="3" id="KW-1185">Reference proteome</keyword>
<feature type="region of interest" description="Disordered" evidence="1">
    <location>
        <begin position="29"/>
        <end position="57"/>
    </location>
</feature>